<reference evidence="3 4" key="1">
    <citation type="submission" date="2020-01" db="EMBL/GenBank/DDBJ databases">
        <authorList>
            <consortium name="DOE Joint Genome Institute"/>
            <person name="Haridas S."/>
            <person name="Albert R."/>
            <person name="Binder M."/>
            <person name="Bloem J."/>
            <person name="Labutti K."/>
            <person name="Salamov A."/>
            <person name="Andreopoulos B."/>
            <person name="Baker S.E."/>
            <person name="Barry K."/>
            <person name="Bills G."/>
            <person name="Bluhm B.H."/>
            <person name="Cannon C."/>
            <person name="Castanera R."/>
            <person name="Culley D.E."/>
            <person name="Daum C."/>
            <person name="Ezra D."/>
            <person name="Gonzalez J.B."/>
            <person name="Henrissat B."/>
            <person name="Kuo A."/>
            <person name="Liang C."/>
            <person name="Lipzen A."/>
            <person name="Lutzoni F."/>
            <person name="Magnuson J."/>
            <person name="Mondo S."/>
            <person name="Nolan M."/>
            <person name="Ohm R."/>
            <person name="Pangilinan J."/>
            <person name="Park H.-J.H."/>
            <person name="Ramirez L."/>
            <person name="Alfaro M."/>
            <person name="Sun H."/>
            <person name="Tritt A."/>
            <person name="Yoshinaga Y."/>
            <person name="Zwiers L.-H.L."/>
            <person name="Turgeon B.G."/>
            <person name="Goodwin S.B."/>
            <person name="Spatafora J.W."/>
            <person name="Crous P.W."/>
            <person name="Grigoriev I.V."/>
        </authorList>
    </citation>
    <scope>NUCLEOTIDE SEQUENCE [LARGE SCALE GENOMIC DNA]</scope>
    <source>
        <strain evidence="3 4">CBS 611.86</strain>
    </source>
</reference>
<keyword evidence="2" id="KW-0812">Transmembrane</keyword>
<dbReference type="AlphaFoldDB" id="A0A7C8M8T6"/>
<feature type="compositionally biased region" description="Low complexity" evidence="1">
    <location>
        <begin position="195"/>
        <end position="214"/>
    </location>
</feature>
<feature type="transmembrane region" description="Helical" evidence="2">
    <location>
        <begin position="277"/>
        <end position="299"/>
    </location>
</feature>
<name>A0A7C8M8T6_9PLEO</name>
<keyword evidence="2" id="KW-1133">Transmembrane helix</keyword>
<evidence type="ECO:0000313" key="3">
    <source>
        <dbReference type="EMBL" id="KAF2872198.1"/>
    </source>
</evidence>
<dbReference type="EMBL" id="JAADJZ010000010">
    <property type="protein sequence ID" value="KAF2872198.1"/>
    <property type="molecule type" value="Genomic_DNA"/>
</dbReference>
<protein>
    <submittedName>
        <fullName evidence="3">Uncharacterized protein</fullName>
    </submittedName>
</protein>
<proteinExistence type="predicted"/>
<feature type="transmembrane region" description="Helical" evidence="2">
    <location>
        <begin position="328"/>
        <end position="346"/>
    </location>
</feature>
<comment type="caution">
    <text evidence="3">The sequence shown here is derived from an EMBL/GenBank/DDBJ whole genome shotgun (WGS) entry which is preliminary data.</text>
</comment>
<keyword evidence="4" id="KW-1185">Reference proteome</keyword>
<feature type="region of interest" description="Disordered" evidence="1">
    <location>
        <begin position="11"/>
        <end position="31"/>
    </location>
</feature>
<organism evidence="3 4">
    <name type="scientific">Massariosphaeria phaeospora</name>
    <dbReference type="NCBI Taxonomy" id="100035"/>
    <lineage>
        <taxon>Eukaryota</taxon>
        <taxon>Fungi</taxon>
        <taxon>Dikarya</taxon>
        <taxon>Ascomycota</taxon>
        <taxon>Pezizomycotina</taxon>
        <taxon>Dothideomycetes</taxon>
        <taxon>Pleosporomycetidae</taxon>
        <taxon>Pleosporales</taxon>
        <taxon>Pleosporales incertae sedis</taxon>
        <taxon>Massariosphaeria</taxon>
    </lineage>
</organism>
<keyword evidence="2" id="KW-0472">Membrane</keyword>
<accession>A0A7C8M8T6</accession>
<dbReference type="Proteomes" id="UP000481861">
    <property type="component" value="Unassembled WGS sequence"/>
</dbReference>
<feature type="region of interest" description="Disordered" evidence="1">
    <location>
        <begin position="195"/>
        <end position="233"/>
    </location>
</feature>
<evidence type="ECO:0000256" key="1">
    <source>
        <dbReference type="SAM" id="MobiDB-lite"/>
    </source>
</evidence>
<gene>
    <name evidence="3" type="ORF">BDV95DRAFT_594450</name>
</gene>
<feature type="compositionally biased region" description="Polar residues" evidence="1">
    <location>
        <begin position="13"/>
        <end position="31"/>
    </location>
</feature>
<sequence>MCIDDLERRRQQRQAGVNASEQGNPGKQSDSGELDEVYIYLKVPCEYHPSIMHSLRKREARANCQCPPITRMTLRELHQCMFHNSKDFVHWKKNSTPGIFSIDDDTLEYLALIYGPLLREVKNPRLHLDMCSKKGSTMRLVHQSKYIWLSNWGKSKIVRDISEEREAQDLDRLVSDTASPGSLLFDLDLGLEAQAGPSRPRPRPAGALPRGPNGSVFVEHFSDTDSSSVSSHGSEIQLLPARVATASRGFLPERNDAPALNAPPPTPGRRRFSCRNVWTLTAVLVILCALVIVGLWYGLRQSDVERSPQSQRRLPTPPKPISNEASRYPVVFVISLTLCFFLWFLYHAANYASSRVAWVRRLFDAVGGPYRRWWDGDGLVTWGLGSV</sequence>
<evidence type="ECO:0000313" key="4">
    <source>
        <dbReference type="Proteomes" id="UP000481861"/>
    </source>
</evidence>
<feature type="compositionally biased region" description="Low complexity" evidence="1">
    <location>
        <begin position="224"/>
        <end position="233"/>
    </location>
</feature>
<evidence type="ECO:0000256" key="2">
    <source>
        <dbReference type="SAM" id="Phobius"/>
    </source>
</evidence>